<dbReference type="STRING" id="166423.A0A0N0BI02"/>
<evidence type="ECO:0000313" key="2">
    <source>
        <dbReference type="Proteomes" id="UP000053105"/>
    </source>
</evidence>
<protein>
    <submittedName>
        <fullName evidence="1">Neurobeachin</fullName>
    </submittedName>
</protein>
<accession>A0A0N0BI02</accession>
<gene>
    <name evidence="1" type="ORF">WN51_10824</name>
</gene>
<proteinExistence type="predicted"/>
<name>A0A0N0BI02_9HYME</name>
<sequence length="323" mass="37300">MRERERQVEAEFSEEIMLLLLTLVNLSHINFRLILKTEFNFRACKEKLVGGEFDMELNFVIQDAQNIRHMLELLDHCPPNLQIRKRSGKKSELLSDILEKNLRTAPIKFDKSCGTSLQRRADAQRRLSRCKLPVKSDKSRQWGNAVAWNNRKSSPLILLTLPTLVICIFKVRGVILKTFTPNVTGGLLNCRICQVIPNTFYCRVLQHNLLSKPQMVKSLHYAGSTGINLRGVRQIVLNERRFVTGYREGRSEHHILQKLLNIGLRGRSNELALPRGEKKDKDRSVDEHLADEVSLLRYLKLLRLMKPNGYSVFGEEEKFVKLS</sequence>
<dbReference type="OrthoDB" id="6630118at2759"/>
<dbReference type="AlphaFoldDB" id="A0A0N0BI02"/>
<organism evidence="1 2">
    <name type="scientific">Melipona quadrifasciata</name>
    <dbReference type="NCBI Taxonomy" id="166423"/>
    <lineage>
        <taxon>Eukaryota</taxon>
        <taxon>Metazoa</taxon>
        <taxon>Ecdysozoa</taxon>
        <taxon>Arthropoda</taxon>
        <taxon>Hexapoda</taxon>
        <taxon>Insecta</taxon>
        <taxon>Pterygota</taxon>
        <taxon>Neoptera</taxon>
        <taxon>Endopterygota</taxon>
        <taxon>Hymenoptera</taxon>
        <taxon>Apocrita</taxon>
        <taxon>Aculeata</taxon>
        <taxon>Apoidea</taxon>
        <taxon>Anthophila</taxon>
        <taxon>Apidae</taxon>
        <taxon>Melipona</taxon>
    </lineage>
</organism>
<keyword evidence="2" id="KW-1185">Reference proteome</keyword>
<reference evidence="1 2" key="1">
    <citation type="submission" date="2015-07" db="EMBL/GenBank/DDBJ databases">
        <title>The genome of Melipona quadrifasciata.</title>
        <authorList>
            <person name="Pan H."/>
            <person name="Kapheim K."/>
        </authorList>
    </citation>
    <scope>NUCLEOTIDE SEQUENCE [LARGE SCALE GENOMIC DNA]</scope>
    <source>
        <strain evidence="1">0111107301</strain>
        <tissue evidence="1">Whole body</tissue>
    </source>
</reference>
<dbReference type="Proteomes" id="UP000053105">
    <property type="component" value="Unassembled WGS sequence"/>
</dbReference>
<evidence type="ECO:0000313" key="1">
    <source>
        <dbReference type="EMBL" id="KOX76968.1"/>
    </source>
</evidence>
<dbReference type="EMBL" id="KQ435737">
    <property type="protein sequence ID" value="KOX76968.1"/>
    <property type="molecule type" value="Genomic_DNA"/>
</dbReference>